<protein>
    <recommendedName>
        <fullName evidence="3">Bacterial Ig-like domain-containing protein</fullName>
    </recommendedName>
</protein>
<feature type="domain" description="Bacterial Ig-like" evidence="3">
    <location>
        <begin position="1982"/>
        <end position="2085"/>
    </location>
</feature>
<evidence type="ECO:0000256" key="2">
    <source>
        <dbReference type="SAM" id="MobiDB-lite"/>
    </source>
</evidence>
<feature type="region of interest" description="Disordered" evidence="2">
    <location>
        <begin position="1262"/>
        <end position="1283"/>
    </location>
</feature>
<dbReference type="InterPro" id="IPR014755">
    <property type="entry name" value="Cu-Rt/internalin_Ig-like"/>
</dbReference>
<dbReference type="InterPro" id="IPR028059">
    <property type="entry name" value="SWM_rpt"/>
</dbReference>
<evidence type="ECO:0000313" key="5">
    <source>
        <dbReference type="Proteomes" id="UP001208935"/>
    </source>
</evidence>
<dbReference type="InterPro" id="IPR011801">
    <property type="entry name" value="Swm_rep_I_cyn"/>
</dbReference>
<feature type="domain" description="Bacterial Ig-like" evidence="3">
    <location>
        <begin position="1873"/>
        <end position="1976"/>
    </location>
</feature>
<feature type="compositionally biased region" description="Low complexity" evidence="2">
    <location>
        <begin position="1385"/>
        <end position="1396"/>
    </location>
</feature>
<gene>
    <name evidence="4" type="ORF">D5039_21485</name>
</gene>
<feature type="compositionally biased region" description="Low complexity" evidence="2">
    <location>
        <begin position="1140"/>
        <end position="1150"/>
    </location>
</feature>
<feature type="domain" description="Bacterial Ig-like" evidence="3">
    <location>
        <begin position="1752"/>
        <end position="1867"/>
    </location>
</feature>
<feature type="domain" description="Bacterial Ig-like" evidence="3">
    <location>
        <begin position="2550"/>
        <end position="2650"/>
    </location>
</feature>
<name>A0ABT3KZ65_9BURK</name>
<feature type="compositionally biased region" description="Polar residues" evidence="2">
    <location>
        <begin position="3142"/>
        <end position="3152"/>
    </location>
</feature>
<proteinExistence type="predicted"/>
<feature type="domain" description="Bacterial Ig-like" evidence="3">
    <location>
        <begin position="357"/>
        <end position="451"/>
    </location>
</feature>
<feature type="domain" description="Bacterial Ig-like" evidence="3">
    <location>
        <begin position="585"/>
        <end position="686"/>
    </location>
</feature>
<dbReference type="PANTHER" id="PTHR34677:SF3">
    <property type="entry name" value="BACTERIAL IG-LIKE DOMAIN-CONTAINING PROTEIN"/>
    <property type="match status" value="1"/>
</dbReference>
<evidence type="ECO:0000259" key="3">
    <source>
        <dbReference type="Pfam" id="PF19078"/>
    </source>
</evidence>
<dbReference type="EMBL" id="QZCW01000006">
    <property type="protein sequence ID" value="MCW5323624.1"/>
    <property type="molecule type" value="Genomic_DNA"/>
</dbReference>
<dbReference type="NCBIfam" id="TIGR02059">
    <property type="entry name" value="swm_rep_I"/>
    <property type="match status" value="12"/>
</dbReference>
<feature type="domain" description="Bacterial Ig-like" evidence="3">
    <location>
        <begin position="110"/>
        <end position="209"/>
    </location>
</feature>
<feature type="region of interest" description="Disordered" evidence="2">
    <location>
        <begin position="898"/>
        <end position="920"/>
    </location>
</feature>
<evidence type="ECO:0000313" key="4">
    <source>
        <dbReference type="EMBL" id="MCW5323624.1"/>
    </source>
</evidence>
<reference evidence="5" key="1">
    <citation type="submission" date="2023-07" db="EMBL/GenBank/DDBJ databases">
        <title>Verminephrobacter genomes.</title>
        <authorList>
            <person name="Lund M.B."/>
        </authorList>
    </citation>
    <scope>NUCLEOTIDE SEQUENCE [LARGE SCALE GENOMIC DNA]</scope>
    <source>
        <strain evidence="5">AtM5-05</strain>
    </source>
</reference>
<sequence>MPITSVRIQADKYKLGKGESTTVHFRFNETPRHVAFNLVDDCTTMPSGTRWTSGLTRDPDDSRHYWATLSADDDTASAGGRITIEHINLIADETGDAGSGVSQSDWISVDTVNPRLRSITLDDTRLQAGETTRVRFVFNEIVTGASVKAAIDLSNAHGTLGDPYSIDGGGTWIAVLTPTANTVNAEGCKIGLNVSQVRDAHGNAGQDSSGGSNPVYSGSYTVSTSTLPPSLAADAITFSNSLLTLAAKTSVVTLTFSEPVKGLSSASLQLPPAFTPGDRGTLSAPVAQSPDADGHSAVWTATLTAPGTYLSSRDVEDNKITVNLAGVTDRDDLQATTNRVESSNTYAIDVRKAYAVFTMSDTNLGIGEVATVTVRFNEKVTDFTLDDISMDWRTSLTSTRSDLVSIDDRQTWTFRLTPDPDSEGQASFYLHANSVYDLAGNESPNTANASTASYSVDHTRPTLTSSRITYATGETNSTLDAGETATVTFVFSEAVTGVDNSRVVVAYTNTAMINRSADGGTLSNLVSTDGGTTWTATLTAPTGNVRLSNLRLGVDMSQVIDAAGNAGTGIATTTEYNVDTNVSGTRPTATIVLADTSLTLGETTTVTIAFSEHVNGFDATDVNLTDANGTLGALTANADGKTWTATFTPTGDTQDATNTISVNLAGVTNDTGRTGAGNATSSNYTVDTTRPTATITLADRTLTAGETTIVTITFSKPVTDFDANDIVLSDANGTLGPLTTNADYTVWTATFTPTANVNGATNSIRVNLSGVTDAAGNAGVGNASSANYTVDTRDTTPPALASATVNGNQLVLTYTEAGTLDAAALAGNAGFAVSSAAGTAAITVNSAVVNGAAKTVTLTLSRTVAHAETVRVSYTKPATGAVVQDAAGNDAANFSDQAVTNNTPADTTPPQLITTGDTTRPKVSGDQLVLSFSDTGNLDADATHKPANGAFTVLVNGVANAVTNVSVEAQAKTVTLTLSTAVSHGQTVTVAYADPTTGNDANAIQDAAGNDAASFAATAVTNNTPAPADTTAPVFSSAAVTGDQLVLSFDDTSNLDADPIHKPANGAFTVLVNGVANAVTNVSVEAQAKTVTLTLSTAVTHGQTVTVAYADPTTGNDANAIQDTAGNDAASFAATAVTNNTPAPADTTAPQLITTGDTTRPKVSGDQLVLSFSDTGNLDADATHKPANGAFTVLVNGVANAVTHVSVEAQAKTVTLTLSTAVSHGQTVTVAYADPTTGNDTNAIQDTAGNDAASFAATAVTNNTPAPADTTAPQLITTGDTTRPKVTGDQLVLSFNDTGNLDADATHKPANGAFTVLVNGVANAVTNVSVEAQAKTVTLTLSTAVSHGQSVTVAYADPTTGNDTNAIQDTAGNDAASFVATAVTNNTPAPADTTPPQLITTGDTTRPKVTGDQLVLSFNDTGNLDADATHKPANGAFTVLVNGVANAVTNVSVEPQAKTVTLTLSTAVTHGQTVTVAYADPTTGNDANAIQDTAGNDAASFAATAVTNNTPAPADTTPPQLITTGDTTRPKVSGDQLVLSFSDTGKLDADQAHKPANGAFTVLVNGVANAVTHVSVEAQAKTVTLTLTTAVSHGQTVTVAYADPTTGNDTNAIQDTAGNDAASFAATAVTNNTPAPADTTPPVINTATVTGDQLVLTYTEANTLDAAALAGNAGFTVNNAAGTAAITVSSAVVSATAKTVTLTLSRAVTNTETVTVSYTKPASGAVVQDAAGNDAVNFSDRAVTNNTSAPPDTQPPTLAATDPITIGDNKLALDESTTVTIRFSEAIAASSFSLADLTAEGAGARLSNLQTTDGGTTWTVTLAAPSLEDYIQASPDIPNSTDNKIRVNLAGITDLAGNAGVGTADSTVRYDIDLRPPVATITLADSTLTVGETTTVTFRFNEVVTNFDASKIDLLNANGTLGPLTAGADGKTWTATFTPTANTNGGAENTIGVKGGVTDVAGNSDRRIFTSAKYSVDTRSGDATGPTATITLADTTLTAGETTTVTFRFSEAVSGFAADDVVLTDANGTLGPLTAAADGRTWTATFTPTANVNDTTNAIRVNLTGVTNTGGYAGVGSASSANYTVNTGAQDTTPPVLDTATVRGNQLVLRFNDANQLDATLENKPTNEAFTVRVGSAANAVTAVAVDAQAKTVTLTLSTPVAHGQSVTVAYSDPTANDDVRAIQDAAGNDVASFAATAVRNDTPADTTGPTLAATDPITITDNKLHLGESTTVIIRFSEDIDASSFSIDDLTVGGGATLSNLRSTGGGTTTWEVTLTAPGILERILNPASVNSSTGNKIRVNLAQITDLAGNAGAGTAVSTISYDIDVVPPGVSITLANNDLTSGATTLVSFSFTEVVSGFDASKIDLSNANGTLGPLTADTDGKTWTATFTPTENVNNVRTNTISVNMSGVWDLAGNGTPSPISSANYTVNTRSAGGGVVPTATITLADTTLKAGETTTVTFRFSETVTGFSSEDIVLTDANGTLGELSAGADGRTWTATFTPTATVEDAGNSIGVNMTGVRNAAERAGVGITHSANYSIDTKPPTLAATHPITLRDDKLHLGESTTVTIHFSEDIDPDSFSIADLTVEGGARLSNDLRRTDGGTTWEVTLTAPESPSASSTTGNKISVNLAGITDLAGNAGVGTADSTVRYDIDTVLPSVTITLADSSLTSGETTTVSFSFNEAVNGFDASKIDLSNANGTLGPLIASADGKTWTATFTPSANINDASNTIGVNMSGVRDQAGNSATGTIASANYTVDTRSDTTPPALIITGDSRPKITGNHLVLSFSDTGNLDADATHKPANGAFTVLVNGVANAVTSVSVDSQAKTVTLTLSTAVTSDQTVTVAYADPTTGNDANAIQDAAGNDAASFAATEVTNNTSASADTTPPQLIITGDSRPKITGNQLVLSFSDTGNLDADATHTPANSAFTVLVNGVANAVTNVTVGAQAKTVTLTLSTAVTPGQTVTVAYADPTTGNDANAIQDAAGNDAPSFAATEVTNNTSASADTTPPQLIITGDSRPKVTGNQLVLSFSDTGNLDADATHTPANSAFTVLVNGVANAVTNVTVGAQAKTVTLTLTTAVTSDQSVTVAYTDPTTGNDANAIQDAAGNDAPSFAATEVTNNTSASADTTPPQLIITGDSRPNPSLSTFR</sequence>
<dbReference type="Pfam" id="PF19078">
    <property type="entry name" value="Big_12"/>
    <property type="match status" value="14"/>
</dbReference>
<evidence type="ECO:0000256" key="1">
    <source>
        <dbReference type="ARBA" id="ARBA00022729"/>
    </source>
</evidence>
<feature type="domain" description="Bacterial Ig-like" evidence="3">
    <location>
        <begin position="474"/>
        <end position="578"/>
    </location>
</feature>
<keyword evidence="5" id="KW-1185">Reference proteome</keyword>
<dbReference type="Gene3D" id="2.60.40.1220">
    <property type="match status" value="11"/>
</dbReference>
<dbReference type="InterPro" id="IPR044048">
    <property type="entry name" value="Big_12"/>
</dbReference>
<feature type="domain" description="Bacterial Ig-like" evidence="3">
    <location>
        <begin position="687"/>
        <end position="790"/>
    </location>
</feature>
<comment type="caution">
    <text evidence="4">The sequence shown here is derived from an EMBL/GenBank/DDBJ whole genome shotgun (WGS) entry which is preliminary data.</text>
</comment>
<feature type="compositionally biased region" description="Low complexity" evidence="2">
    <location>
        <begin position="1508"/>
        <end position="1519"/>
    </location>
</feature>
<feature type="compositionally biased region" description="Low complexity" evidence="2">
    <location>
        <begin position="1262"/>
        <end position="1273"/>
    </location>
</feature>
<accession>A0ABT3KZ65</accession>
<feature type="region of interest" description="Disordered" evidence="2">
    <location>
        <begin position="1385"/>
        <end position="1406"/>
    </location>
</feature>
<feature type="domain" description="Bacterial Ig-like" evidence="3">
    <location>
        <begin position="2440"/>
        <end position="2541"/>
    </location>
</feature>
<feature type="compositionally biased region" description="Polar residues" evidence="2">
    <location>
        <begin position="3124"/>
        <end position="3134"/>
    </location>
</feature>
<dbReference type="RefSeq" id="WP_265283398.1">
    <property type="nucleotide sequence ID" value="NZ_QZCW01000006.1"/>
</dbReference>
<organism evidence="4 5">
    <name type="scientific">Verminephrobacter aporrectodeae subsp. tuberculatae</name>
    <dbReference type="NCBI Taxonomy" id="1110392"/>
    <lineage>
        <taxon>Bacteria</taxon>
        <taxon>Pseudomonadati</taxon>
        <taxon>Pseudomonadota</taxon>
        <taxon>Betaproteobacteria</taxon>
        <taxon>Burkholderiales</taxon>
        <taxon>Comamonadaceae</taxon>
        <taxon>Verminephrobacter</taxon>
    </lineage>
</organism>
<keyword evidence="1" id="KW-0732">Signal</keyword>
<feature type="domain" description="Bacterial Ig-like" evidence="3">
    <location>
        <begin position="235"/>
        <end position="347"/>
    </location>
</feature>
<feature type="domain" description="Bacterial Ig-like" evidence="3">
    <location>
        <begin position="2327"/>
        <end position="2430"/>
    </location>
</feature>
<feature type="region of interest" description="Disordered" evidence="2">
    <location>
        <begin position="1508"/>
        <end position="1529"/>
    </location>
</feature>
<dbReference type="PANTHER" id="PTHR34677">
    <property type="match status" value="1"/>
</dbReference>
<feature type="region of interest" description="Disordered" evidence="2">
    <location>
        <begin position="3124"/>
        <end position="3152"/>
    </location>
</feature>
<feature type="domain" description="Bacterial Ig-like" evidence="3">
    <location>
        <begin position="2206"/>
        <end position="2320"/>
    </location>
</feature>
<feature type="domain" description="Bacterial Ig-like" evidence="3">
    <location>
        <begin position="2656"/>
        <end position="2759"/>
    </location>
</feature>
<feature type="region of interest" description="Disordered" evidence="2">
    <location>
        <begin position="1140"/>
        <end position="1160"/>
    </location>
</feature>
<dbReference type="Pfam" id="PF13753">
    <property type="entry name" value="SWM_repeat"/>
    <property type="match status" value="12"/>
</dbReference>
<dbReference type="Proteomes" id="UP001208935">
    <property type="component" value="Unassembled WGS sequence"/>
</dbReference>
<feature type="compositionally biased region" description="Polar residues" evidence="2">
    <location>
        <begin position="898"/>
        <end position="918"/>
    </location>
</feature>